<proteinExistence type="predicted"/>
<feature type="region of interest" description="Disordered" evidence="1">
    <location>
        <begin position="1"/>
        <end position="21"/>
    </location>
</feature>
<dbReference type="Proteomes" id="UP000287651">
    <property type="component" value="Unassembled WGS sequence"/>
</dbReference>
<sequence length="163" mass="18128">MADLNRTNPSVSPSAGSLSQLVHRSQQTRSVYFLHRPQRCSLPRPVLLPLSGLLPYVSALIRNHHRYFFLRHLYLGLPAHRQARRRGVRHGCRRRKKVGSAPCAWPSSKMATNGGISRNATTCSTLTASTGGFSRTPSAAPPSKPNRRDQMRRYHSCLPSSCA</sequence>
<organism evidence="2 3">
    <name type="scientific">Ensete ventricosum</name>
    <name type="common">Abyssinian banana</name>
    <name type="synonym">Musa ensete</name>
    <dbReference type="NCBI Taxonomy" id="4639"/>
    <lineage>
        <taxon>Eukaryota</taxon>
        <taxon>Viridiplantae</taxon>
        <taxon>Streptophyta</taxon>
        <taxon>Embryophyta</taxon>
        <taxon>Tracheophyta</taxon>
        <taxon>Spermatophyta</taxon>
        <taxon>Magnoliopsida</taxon>
        <taxon>Liliopsida</taxon>
        <taxon>Zingiberales</taxon>
        <taxon>Musaceae</taxon>
        <taxon>Ensete</taxon>
    </lineage>
</organism>
<evidence type="ECO:0000256" key="1">
    <source>
        <dbReference type="SAM" id="MobiDB-lite"/>
    </source>
</evidence>
<reference evidence="2 3" key="1">
    <citation type="journal article" date="2014" name="Agronomy (Basel)">
        <title>A Draft Genome Sequence for Ensete ventricosum, the Drought-Tolerant Tree Against Hunger.</title>
        <authorList>
            <person name="Harrison J."/>
            <person name="Moore K.A."/>
            <person name="Paszkiewicz K."/>
            <person name="Jones T."/>
            <person name="Grant M."/>
            <person name="Ambacheew D."/>
            <person name="Muzemil S."/>
            <person name="Studholme D.J."/>
        </authorList>
    </citation>
    <scope>NUCLEOTIDE SEQUENCE [LARGE SCALE GENOMIC DNA]</scope>
</reference>
<dbReference type="EMBL" id="AMZH03006631">
    <property type="protein sequence ID" value="RRT63346.1"/>
    <property type="molecule type" value="Genomic_DNA"/>
</dbReference>
<dbReference type="AlphaFoldDB" id="A0A426ZH82"/>
<evidence type="ECO:0000313" key="2">
    <source>
        <dbReference type="EMBL" id="RRT63346.1"/>
    </source>
</evidence>
<evidence type="ECO:0000313" key="3">
    <source>
        <dbReference type="Proteomes" id="UP000287651"/>
    </source>
</evidence>
<gene>
    <name evidence="2" type="ORF">B296_00020695</name>
</gene>
<protein>
    <submittedName>
        <fullName evidence="2">Uncharacterized protein</fullName>
    </submittedName>
</protein>
<accession>A0A426ZH82</accession>
<feature type="region of interest" description="Disordered" evidence="1">
    <location>
        <begin position="127"/>
        <end position="152"/>
    </location>
</feature>
<name>A0A426ZH82_ENSVE</name>
<comment type="caution">
    <text evidence="2">The sequence shown here is derived from an EMBL/GenBank/DDBJ whole genome shotgun (WGS) entry which is preliminary data.</text>
</comment>
<feature type="compositionally biased region" description="Polar residues" evidence="1">
    <location>
        <begin position="127"/>
        <end position="137"/>
    </location>
</feature>